<dbReference type="InterPro" id="IPR027980">
    <property type="entry name" value="RACo_C"/>
</dbReference>
<proteinExistence type="predicted"/>
<evidence type="ECO:0000313" key="3">
    <source>
        <dbReference type="EMBL" id="MBC5995261.1"/>
    </source>
</evidence>
<sequence length="85" mass="8888">MEGKNLNLSIDGYVYCFPSVANYFGGDIVSGLLYTGIYKKEELSAFIDIGTNGELVIGNKDFLVAASGAAGPALEGGISKFGMRA</sequence>
<keyword evidence="4" id="KW-1185">Reference proteome</keyword>
<dbReference type="EMBL" id="JACRWE010000001">
    <property type="protein sequence ID" value="MBC5995261.1"/>
    <property type="molecule type" value="Genomic_DNA"/>
</dbReference>
<name>A0ABR7JK09_9FIRM</name>
<dbReference type="InterPro" id="IPR042259">
    <property type="entry name" value="Raco-like_middle_sf"/>
</dbReference>
<dbReference type="Pfam" id="PF17651">
    <property type="entry name" value="Raco_middle"/>
    <property type="match status" value="1"/>
</dbReference>
<gene>
    <name evidence="3" type="ORF">H8923_00680</name>
</gene>
<protein>
    <submittedName>
        <fullName evidence="3">DUF4445 domain-containing protein</fullName>
    </submittedName>
</protein>
<dbReference type="InterPro" id="IPR041414">
    <property type="entry name" value="Raco-like_middle"/>
</dbReference>
<dbReference type="Gene3D" id="3.30.420.480">
    <property type="entry name" value="Domain of unknown function (DUF4445)"/>
    <property type="match status" value="1"/>
</dbReference>
<comment type="caution">
    <text evidence="3">The sequence shown here is derived from an EMBL/GenBank/DDBJ whole genome shotgun (WGS) entry which is preliminary data.</text>
</comment>
<reference evidence="3 4" key="1">
    <citation type="submission" date="2020-08" db="EMBL/GenBank/DDBJ databases">
        <authorList>
            <person name="Liu C."/>
            <person name="Sun Q."/>
        </authorList>
    </citation>
    <scope>NUCLEOTIDE SEQUENCE [LARGE SCALE GENOMIC DNA]</scope>
    <source>
        <strain evidence="3 4">NSJ-18</strain>
    </source>
</reference>
<accession>A0ABR7JK09</accession>
<evidence type="ECO:0000259" key="2">
    <source>
        <dbReference type="Pfam" id="PF17651"/>
    </source>
</evidence>
<organism evidence="3 4">
    <name type="scientific">Romboutsia faecis</name>
    <dbReference type="NCBI Taxonomy" id="2764597"/>
    <lineage>
        <taxon>Bacteria</taxon>
        <taxon>Bacillati</taxon>
        <taxon>Bacillota</taxon>
        <taxon>Clostridia</taxon>
        <taxon>Peptostreptococcales</taxon>
        <taxon>Peptostreptococcaceae</taxon>
        <taxon>Romboutsia</taxon>
    </lineage>
</organism>
<dbReference type="Proteomes" id="UP000609849">
    <property type="component" value="Unassembled WGS sequence"/>
</dbReference>
<dbReference type="PANTHER" id="PTHR42895:SF2">
    <property type="entry name" value="IRON-SULFUR CLUSTER PROTEIN"/>
    <property type="match status" value="1"/>
</dbReference>
<dbReference type="RefSeq" id="WP_187127825.1">
    <property type="nucleotide sequence ID" value="NZ_JACRWE010000001.1"/>
</dbReference>
<dbReference type="InterPro" id="IPR052911">
    <property type="entry name" value="Corrinoid_activation_enz"/>
</dbReference>
<evidence type="ECO:0000259" key="1">
    <source>
        <dbReference type="Pfam" id="PF14574"/>
    </source>
</evidence>
<dbReference type="PANTHER" id="PTHR42895">
    <property type="entry name" value="IRON-SULFUR CLUSTER-BINDING PROTEIN-RELATED"/>
    <property type="match status" value="1"/>
</dbReference>
<dbReference type="Pfam" id="PF14574">
    <property type="entry name" value="RACo_C_ter"/>
    <property type="match status" value="1"/>
</dbReference>
<evidence type="ECO:0000313" key="4">
    <source>
        <dbReference type="Proteomes" id="UP000609849"/>
    </source>
</evidence>
<feature type="domain" description="RACo-like middle region" evidence="2">
    <location>
        <begin position="5"/>
        <end position="40"/>
    </location>
</feature>
<feature type="domain" description="RACo C-terminal" evidence="1">
    <location>
        <begin position="42"/>
        <end position="85"/>
    </location>
</feature>